<proteinExistence type="predicted"/>
<reference evidence="2 3" key="1">
    <citation type="journal article" date="2023" name="IScience">
        <title>Expanded male sex-determining region conserved during the evolution of homothallism in the green alga Volvox.</title>
        <authorList>
            <person name="Yamamoto K."/>
            <person name="Matsuzaki R."/>
            <person name="Mahakham W."/>
            <person name="Heman W."/>
            <person name="Sekimoto H."/>
            <person name="Kawachi M."/>
            <person name="Minakuchi Y."/>
            <person name="Toyoda A."/>
            <person name="Nozaki H."/>
        </authorList>
    </citation>
    <scope>NUCLEOTIDE SEQUENCE [LARGE SCALE GENOMIC DNA]</scope>
    <source>
        <strain evidence="2 3">NIES-4468</strain>
    </source>
</reference>
<name>A0ABQ5SH24_9CHLO</name>
<dbReference type="Proteomes" id="UP001165090">
    <property type="component" value="Unassembled WGS sequence"/>
</dbReference>
<evidence type="ECO:0000313" key="3">
    <source>
        <dbReference type="Proteomes" id="UP001165090"/>
    </source>
</evidence>
<gene>
    <name evidence="2" type="ORF">VaNZ11_013475</name>
</gene>
<dbReference type="EMBL" id="BSDZ01000080">
    <property type="protein sequence ID" value="GLI68949.1"/>
    <property type="molecule type" value="Genomic_DNA"/>
</dbReference>
<accession>A0ABQ5SH24</accession>
<sequence length="160" mass="17216">MALNIHHRASTRCNGKVATLRPTRTVVTRVVPPRQEPQLGIANAMISTAAAAMLLMVPPAFSSESVSAPVAPAPTESAPTAPTNTERSSSVSSISFARVNISVTEKLRQRDENMAWKCKGVNMYDCDGELAAAAEKRFEEMANVFRGDSKQIGGYITRGH</sequence>
<organism evidence="2 3">
    <name type="scientific">Volvox africanus</name>
    <dbReference type="NCBI Taxonomy" id="51714"/>
    <lineage>
        <taxon>Eukaryota</taxon>
        <taxon>Viridiplantae</taxon>
        <taxon>Chlorophyta</taxon>
        <taxon>core chlorophytes</taxon>
        <taxon>Chlorophyceae</taxon>
        <taxon>CS clade</taxon>
        <taxon>Chlamydomonadales</taxon>
        <taxon>Volvocaceae</taxon>
        <taxon>Volvox</taxon>
    </lineage>
</organism>
<keyword evidence="3" id="KW-1185">Reference proteome</keyword>
<evidence type="ECO:0000256" key="1">
    <source>
        <dbReference type="SAM" id="MobiDB-lite"/>
    </source>
</evidence>
<protein>
    <submittedName>
        <fullName evidence="2">Uncharacterized protein</fullName>
    </submittedName>
</protein>
<evidence type="ECO:0000313" key="2">
    <source>
        <dbReference type="EMBL" id="GLI68949.1"/>
    </source>
</evidence>
<comment type="caution">
    <text evidence="2">The sequence shown here is derived from an EMBL/GenBank/DDBJ whole genome shotgun (WGS) entry which is preliminary data.</text>
</comment>
<feature type="region of interest" description="Disordered" evidence="1">
    <location>
        <begin position="64"/>
        <end position="89"/>
    </location>
</feature>